<accession>A0A5F2EQK3</accession>
<dbReference type="Proteomes" id="UP000244384">
    <property type="component" value="Chromosome"/>
</dbReference>
<dbReference type="Gene3D" id="3.40.309.10">
    <property type="entry name" value="Aldehyde Dehydrogenase, Chain A, domain 2"/>
    <property type="match status" value="1"/>
</dbReference>
<dbReference type="InterPro" id="IPR029510">
    <property type="entry name" value="Ald_DH_CS_GLU"/>
</dbReference>
<dbReference type="CDD" id="cd07139">
    <property type="entry name" value="ALDH_AldA-Rv0768"/>
    <property type="match status" value="1"/>
</dbReference>
<dbReference type="InterPro" id="IPR016163">
    <property type="entry name" value="Ald_DH_C"/>
</dbReference>
<proteinExistence type="inferred from homology"/>
<dbReference type="PANTHER" id="PTHR42804:SF1">
    <property type="entry name" value="ALDEHYDE DEHYDROGENASE-RELATED"/>
    <property type="match status" value="1"/>
</dbReference>
<accession>A0A2S0WIT4</accession>
<evidence type="ECO:0000256" key="1">
    <source>
        <dbReference type="ARBA" id="ARBA00009986"/>
    </source>
</evidence>
<dbReference type="KEGG" id="aez:C3E78_02860"/>
<evidence type="ECO:0000313" key="4">
    <source>
        <dbReference type="EMBL" id="AWB91245.1"/>
    </source>
</evidence>
<dbReference type="FunFam" id="3.40.605.10:FF:000007">
    <property type="entry name" value="NAD/NADP-dependent betaine aldehyde dehydrogenase"/>
    <property type="match status" value="1"/>
</dbReference>
<name>A0A2S0WIT4_9ACTN</name>
<keyword evidence="2 3" id="KW-0560">Oxidoreductase</keyword>
<evidence type="ECO:0000313" key="5">
    <source>
        <dbReference type="Proteomes" id="UP000244384"/>
    </source>
</evidence>
<dbReference type="GO" id="GO:0016620">
    <property type="term" value="F:oxidoreductase activity, acting on the aldehyde or oxo group of donors, NAD or NADP as acceptor"/>
    <property type="evidence" value="ECO:0007669"/>
    <property type="project" value="InterPro"/>
</dbReference>
<dbReference type="SUPFAM" id="SSF53720">
    <property type="entry name" value="ALDH-like"/>
    <property type="match status" value="1"/>
</dbReference>
<sequence>MCNDPCTQGQVVDCDPGYVRSAPANRQHRRDTVVTTTTSASAVRSFDQLFIGGEWVDSTGSGRTDVISPSTGAVIAHIPDATEADIDKAVAAARAAFNGPWRDTTPADRGAALSRLADEIEKRIPELAETFAHEVGAPLAVGTGFHALSVTMLRQFAAMHETTSFVEVREDGGDRVHIVREPVGVVGAIIPWNGPIAAATWKLGPALAAGCTVVLKPAPEGPLTTFILAECIEAAGLPAGVVNIVPGGREVGEHLVTHPGIDKIAFTGSTAAGKRIASLCGESITRVTLELGGKSAAIVAPDIDPADVIPTLVPAGIGHTGQVCAAITRILVPRERQAEYVEAITAALGSITVGDPFDPSTALGPLAMERQRDRVEEYVEIGRQEGATVAVGGGRPAGLDDGFYFEPTLFTDVTNDMRIAREEIFGPVITLIAYDGIDDAIAIANDSPYGLAGAVYSNDEAITTRVAREVRTGQMYVNNAGMCVTQPFGGFKESGIGREGGPEGLAGYLETKMINFGQEANA</sequence>
<dbReference type="EMBL" id="CP026952">
    <property type="protein sequence ID" value="AWB91245.1"/>
    <property type="molecule type" value="Genomic_DNA"/>
</dbReference>
<dbReference type="Pfam" id="PF00171">
    <property type="entry name" value="Aldedh"/>
    <property type="match status" value="1"/>
</dbReference>
<comment type="similarity">
    <text evidence="1 3">Belongs to the aldehyde dehydrogenase family.</text>
</comment>
<protein>
    <submittedName>
        <fullName evidence="4">Aldehyde dehydrogenase</fullName>
    </submittedName>
</protein>
<dbReference type="InterPro" id="IPR015590">
    <property type="entry name" value="Aldehyde_DH_dom"/>
</dbReference>
<dbReference type="Gene3D" id="3.40.605.10">
    <property type="entry name" value="Aldehyde Dehydrogenase, Chain A, domain 1"/>
    <property type="match status" value="1"/>
</dbReference>
<evidence type="ECO:0000256" key="3">
    <source>
        <dbReference type="RuleBase" id="RU003345"/>
    </source>
</evidence>
<organism evidence="4 5">
    <name type="scientific">Aeromicrobium chenweiae</name>
    <dbReference type="NCBI Taxonomy" id="2079793"/>
    <lineage>
        <taxon>Bacteria</taxon>
        <taxon>Bacillati</taxon>
        <taxon>Actinomycetota</taxon>
        <taxon>Actinomycetes</taxon>
        <taxon>Propionibacteriales</taxon>
        <taxon>Nocardioidaceae</taxon>
        <taxon>Aeromicrobium</taxon>
    </lineage>
</organism>
<gene>
    <name evidence="4" type="ORF">C3E78_02860</name>
</gene>
<keyword evidence="5" id="KW-1185">Reference proteome</keyword>
<dbReference type="PANTHER" id="PTHR42804">
    <property type="entry name" value="ALDEHYDE DEHYDROGENASE"/>
    <property type="match status" value="1"/>
</dbReference>
<dbReference type="InterPro" id="IPR016161">
    <property type="entry name" value="Ald_DH/histidinol_DH"/>
</dbReference>
<reference evidence="5" key="1">
    <citation type="submission" date="2018-01" db="EMBL/GenBank/DDBJ databases">
        <authorList>
            <person name="Li J."/>
        </authorList>
    </citation>
    <scope>NUCLEOTIDE SEQUENCE [LARGE SCALE GENOMIC DNA]</scope>
    <source>
        <strain evidence="5">592</strain>
    </source>
</reference>
<dbReference type="PROSITE" id="PS00687">
    <property type="entry name" value="ALDEHYDE_DEHYDR_GLU"/>
    <property type="match status" value="1"/>
</dbReference>
<dbReference type="OrthoDB" id="6882680at2"/>
<evidence type="ECO:0000256" key="2">
    <source>
        <dbReference type="ARBA" id="ARBA00023002"/>
    </source>
</evidence>
<dbReference type="InterPro" id="IPR016162">
    <property type="entry name" value="Ald_DH_N"/>
</dbReference>
<dbReference type="AlphaFoldDB" id="A0A2S0WIT4"/>